<dbReference type="AlphaFoldDB" id="A0A919MI30"/>
<dbReference type="SUPFAM" id="SSF54001">
    <property type="entry name" value="Cysteine proteinases"/>
    <property type="match status" value="1"/>
</dbReference>
<sequence length="289" mass="32671">MERILLVPDGAREFTEDLSDVRIHHRIRAALLQQLLDLGLPHRGTGEEMRFDKWDMANVGVSLGLPCPRRLAMRWWSKALAETPTCRSIGYTLEVAARCPDPGHAEPCEFSLSPEFQGAARVRAVRSGVYSCEIGLPGGLRYFGDPFTDLFASVLDIRFHLLPVALSDDLGFVAETNLADCRAATMHLLRQARERELPVRTAVGYFVAPPYATPHAWIECQLEDAWWPADPFLLNALIRWQIIDPSRWPVNRSPQALLWPLHKRHFVAMTHRGAEVYPTVAMTERRLSG</sequence>
<comment type="caution">
    <text evidence="2">The sequence shown here is derived from an EMBL/GenBank/DDBJ whole genome shotgun (WGS) entry which is preliminary data.</text>
</comment>
<name>A0A919MI30_9ACTN</name>
<dbReference type="EMBL" id="BOMM01000047">
    <property type="protein sequence ID" value="GIE13260.1"/>
    <property type="molecule type" value="Genomic_DNA"/>
</dbReference>
<feature type="domain" description="Transglutaminase-like" evidence="1">
    <location>
        <begin position="173"/>
        <end position="233"/>
    </location>
</feature>
<keyword evidence="3" id="KW-1185">Reference proteome</keyword>
<proteinExistence type="predicted"/>
<reference evidence="2" key="1">
    <citation type="submission" date="2021-01" db="EMBL/GenBank/DDBJ databases">
        <title>Whole genome shotgun sequence of Actinoplanes ferrugineus NBRC 15555.</title>
        <authorList>
            <person name="Komaki H."/>
            <person name="Tamura T."/>
        </authorList>
    </citation>
    <scope>NUCLEOTIDE SEQUENCE</scope>
    <source>
        <strain evidence="2">NBRC 15555</strain>
    </source>
</reference>
<gene>
    <name evidence="2" type="ORF">Afe05nite_51000</name>
</gene>
<dbReference type="Proteomes" id="UP000598174">
    <property type="component" value="Unassembled WGS sequence"/>
</dbReference>
<dbReference type="InterPro" id="IPR038765">
    <property type="entry name" value="Papain-like_cys_pep_sf"/>
</dbReference>
<evidence type="ECO:0000313" key="2">
    <source>
        <dbReference type="EMBL" id="GIE13260.1"/>
    </source>
</evidence>
<accession>A0A919MI30</accession>
<evidence type="ECO:0000313" key="3">
    <source>
        <dbReference type="Proteomes" id="UP000598174"/>
    </source>
</evidence>
<protein>
    <recommendedName>
        <fullName evidence="1">Transglutaminase-like domain-containing protein</fullName>
    </recommendedName>
</protein>
<dbReference type="SMART" id="SM00460">
    <property type="entry name" value="TGc"/>
    <property type="match status" value="1"/>
</dbReference>
<evidence type="ECO:0000259" key="1">
    <source>
        <dbReference type="SMART" id="SM00460"/>
    </source>
</evidence>
<dbReference type="InterPro" id="IPR002931">
    <property type="entry name" value="Transglutaminase-like"/>
</dbReference>
<organism evidence="2 3">
    <name type="scientific">Paractinoplanes ferrugineus</name>
    <dbReference type="NCBI Taxonomy" id="113564"/>
    <lineage>
        <taxon>Bacteria</taxon>
        <taxon>Bacillati</taxon>
        <taxon>Actinomycetota</taxon>
        <taxon>Actinomycetes</taxon>
        <taxon>Micromonosporales</taxon>
        <taxon>Micromonosporaceae</taxon>
        <taxon>Paractinoplanes</taxon>
    </lineage>
</organism>